<dbReference type="RefSeq" id="WP_207600715.1">
    <property type="nucleotide sequence ID" value="NZ_JAFNJU010000013.1"/>
</dbReference>
<dbReference type="Proteomes" id="UP000664218">
    <property type="component" value="Unassembled WGS sequence"/>
</dbReference>
<sequence>MNKKAMTVMSVFLFFSIVLNVYLISEVRQMNKGITRNSNRLQYLEDNIDSAVEEAVKSGGFAESILEDVNWTVSELMDNDEKTAMLHIDFKLKSMDSTSKVYAAVEAGGEEAILVEAHLLNDTTYTVDREINVLEPVRIDLLVEKYGEKRLENLVDEEEIYRKYIADTAFNLLDFTSAYNEDTAQLRASYDAEVIFSTSKSIDLIQSDMVVEKNGIVLERIPMKTSDEKYPDQLVYESHVHDLKIEANELDTIQFSVIMKDKQGFTYRYEFGAFRYINGDPVVTTIALPELTLK</sequence>
<evidence type="ECO:0000313" key="2">
    <source>
        <dbReference type="Proteomes" id="UP000664218"/>
    </source>
</evidence>
<organism evidence="1 2">
    <name type="scientific">Proteiniclasticum aestuarii</name>
    <dbReference type="NCBI Taxonomy" id="2817862"/>
    <lineage>
        <taxon>Bacteria</taxon>
        <taxon>Bacillati</taxon>
        <taxon>Bacillota</taxon>
        <taxon>Clostridia</taxon>
        <taxon>Eubacteriales</taxon>
        <taxon>Clostridiaceae</taxon>
        <taxon>Proteiniclasticum</taxon>
    </lineage>
</organism>
<comment type="caution">
    <text evidence="1">The sequence shown here is derived from an EMBL/GenBank/DDBJ whole genome shotgun (WGS) entry which is preliminary data.</text>
</comment>
<name>A0A939KKK0_9CLOT</name>
<dbReference type="AlphaFoldDB" id="A0A939KKK0"/>
<gene>
    <name evidence="1" type="ORF">J3A84_14235</name>
</gene>
<accession>A0A939KKK0</accession>
<protein>
    <submittedName>
        <fullName evidence="1">Uncharacterized protein</fullName>
    </submittedName>
</protein>
<dbReference type="EMBL" id="JAFNJU010000013">
    <property type="protein sequence ID" value="MBO1266191.1"/>
    <property type="molecule type" value="Genomic_DNA"/>
</dbReference>
<evidence type="ECO:0000313" key="1">
    <source>
        <dbReference type="EMBL" id="MBO1266191.1"/>
    </source>
</evidence>
<reference evidence="1" key="1">
    <citation type="submission" date="2021-03" db="EMBL/GenBank/DDBJ databases">
        <title>Proteiniclasticum marinus sp. nov., isolated from tidal flat sediment.</title>
        <authorList>
            <person name="Namirimu T."/>
            <person name="Yang J.-A."/>
            <person name="Yang S.-H."/>
            <person name="Kim Y.-J."/>
            <person name="Kwon K.K."/>
        </authorList>
    </citation>
    <scope>NUCLEOTIDE SEQUENCE</scope>
    <source>
        <strain evidence="1">SCR006</strain>
    </source>
</reference>
<proteinExistence type="predicted"/>
<keyword evidence="2" id="KW-1185">Reference proteome</keyword>